<dbReference type="RefSeq" id="WP_094956659.1">
    <property type="nucleotide sequence ID" value="NZ_NOIF01000034.1"/>
</dbReference>
<reference evidence="1 2" key="1">
    <citation type="journal article" date="2016" name="Antonie Van Leeuwenhoek">
        <title>Photobacterium sanguinicancri sp. nov. isolated from marine animals.</title>
        <authorList>
            <person name="Gomez-Gil B."/>
            <person name="Roque A."/>
            <person name="Rotllant G."/>
            <person name="Romalde J.L."/>
            <person name="Doce A."/>
            <person name="Eggermont M."/>
            <person name="Defoirdt T."/>
        </authorList>
    </citation>
    <scope>NUCLEOTIDE SEQUENCE [LARGE SCALE GENOMIC DNA]</scope>
    <source>
        <strain evidence="1 2">CAIM 1827</strain>
    </source>
</reference>
<comment type="caution">
    <text evidence="1">The sequence shown here is derived from an EMBL/GenBank/DDBJ whole genome shotgun (WGS) entry which is preliminary data.</text>
</comment>
<protein>
    <submittedName>
        <fullName evidence="1">Lysine-N-methylase</fullName>
    </submittedName>
</protein>
<sequence length="395" mass="45194">MRQIEVIPQFVEKFSCIADQCEDHCCHGWNINIDKPTYRFMTEKSKFKDKAKAMITKTPKTKVFAQIKLDAKGVCPFRDSKGLCDVHKAHGHSRLSNTCKTYPRTDTTRGQRVERSLTLSCPEAARQVLLNPSAMMFSEKVNFEPSFKPAAYRYPYYYETVRQLYIDVLLMEGVALEAKLFMLGMSLKMLDAKKDDQEGFQGTLTYCIESIVNGEFLAMYECSGSMLDMHAIFLTRLYNVQFALGITGKHELVLERIKQIYDQLVDTLGQAGDDLAQQKTILLQGFNGHYQEYVTENPHVWLNYFLYGMYQQDFPSKGLYSVFTEQVIDFFLLRGALTAIASSRALVDNDVIHVVQSYHRARSHGVKISMGIKHIVDKYLQVDEAMLPLLLLKVA</sequence>
<dbReference type="NCBIfam" id="NF038110">
    <property type="entry name" value="Lys_methyl_FliB"/>
    <property type="match status" value="1"/>
</dbReference>
<evidence type="ECO:0000313" key="2">
    <source>
        <dbReference type="Proteomes" id="UP000215999"/>
    </source>
</evidence>
<gene>
    <name evidence="1" type="ORF">ASV53_07545</name>
</gene>
<evidence type="ECO:0000313" key="1">
    <source>
        <dbReference type="EMBL" id="OZS44527.1"/>
    </source>
</evidence>
<accession>A0ABX4G0K7</accession>
<dbReference type="Proteomes" id="UP000215999">
    <property type="component" value="Unassembled WGS sequence"/>
</dbReference>
<proteinExistence type="predicted"/>
<name>A0ABX4G0K7_9GAMM</name>
<keyword evidence="2" id="KW-1185">Reference proteome</keyword>
<dbReference type="EMBL" id="NOIF01000034">
    <property type="protein sequence ID" value="OZS44527.1"/>
    <property type="molecule type" value="Genomic_DNA"/>
</dbReference>
<organism evidence="1 2">
    <name type="scientific">Photobacterium sanguinicancri</name>
    <dbReference type="NCBI Taxonomy" id="875932"/>
    <lineage>
        <taxon>Bacteria</taxon>
        <taxon>Pseudomonadati</taxon>
        <taxon>Pseudomonadota</taxon>
        <taxon>Gammaproteobacteria</taxon>
        <taxon>Vibrionales</taxon>
        <taxon>Vibrionaceae</taxon>
        <taxon>Photobacterium</taxon>
    </lineage>
</organism>